<dbReference type="SUPFAM" id="SSF52172">
    <property type="entry name" value="CheY-like"/>
    <property type="match status" value="1"/>
</dbReference>
<evidence type="ECO:0000256" key="1">
    <source>
        <dbReference type="PROSITE-ProRule" id="PRU00169"/>
    </source>
</evidence>
<evidence type="ECO:0000313" key="4">
    <source>
        <dbReference type="Proteomes" id="UP001243212"/>
    </source>
</evidence>
<name>A0ABT9NIR5_9ACTO</name>
<dbReference type="InterPro" id="IPR001789">
    <property type="entry name" value="Sig_transdc_resp-reg_receiver"/>
</dbReference>
<dbReference type="InterPro" id="IPR011006">
    <property type="entry name" value="CheY-like_superfamily"/>
</dbReference>
<dbReference type="Proteomes" id="UP001243212">
    <property type="component" value="Unassembled WGS sequence"/>
</dbReference>
<organism evidence="3 4">
    <name type="scientific">Trueperella bonasi</name>
    <dbReference type="NCBI Taxonomy" id="312286"/>
    <lineage>
        <taxon>Bacteria</taxon>
        <taxon>Bacillati</taxon>
        <taxon>Actinomycetota</taxon>
        <taxon>Actinomycetes</taxon>
        <taxon>Actinomycetales</taxon>
        <taxon>Actinomycetaceae</taxon>
        <taxon>Trueperella</taxon>
    </lineage>
</organism>
<evidence type="ECO:0000259" key="2">
    <source>
        <dbReference type="PROSITE" id="PS50110"/>
    </source>
</evidence>
<gene>
    <name evidence="3" type="ORF">J2S70_001687</name>
</gene>
<keyword evidence="4" id="KW-1185">Reference proteome</keyword>
<feature type="domain" description="Response regulatory" evidence="2">
    <location>
        <begin position="19"/>
        <end position="138"/>
    </location>
</feature>
<dbReference type="EMBL" id="JAUSQX010000001">
    <property type="protein sequence ID" value="MDP9807105.1"/>
    <property type="molecule type" value="Genomic_DNA"/>
</dbReference>
<dbReference type="PROSITE" id="PS50110">
    <property type="entry name" value="RESPONSE_REGULATORY"/>
    <property type="match status" value="1"/>
</dbReference>
<dbReference type="Gene3D" id="3.40.50.2300">
    <property type="match status" value="1"/>
</dbReference>
<evidence type="ECO:0000313" key="3">
    <source>
        <dbReference type="EMBL" id="MDP9807105.1"/>
    </source>
</evidence>
<feature type="modified residue" description="4-aspartylphosphate" evidence="1">
    <location>
        <position position="74"/>
    </location>
</feature>
<proteinExistence type="predicted"/>
<protein>
    <submittedName>
        <fullName evidence="3">CheY-like chemotaxis protein</fullName>
    </submittedName>
</protein>
<accession>A0ABT9NIR5</accession>
<reference evidence="3 4" key="1">
    <citation type="submission" date="2023-07" db="EMBL/GenBank/DDBJ databases">
        <title>Sequencing the genomes of 1000 actinobacteria strains.</title>
        <authorList>
            <person name="Klenk H.-P."/>
        </authorList>
    </citation>
    <scope>NUCLEOTIDE SEQUENCE [LARGE SCALE GENOMIC DNA]</scope>
    <source>
        <strain evidence="3 4">DSM 17163</strain>
    </source>
</reference>
<comment type="caution">
    <text evidence="3">The sequence shown here is derived from an EMBL/GenBank/DDBJ whole genome shotgun (WGS) entry which is preliminary data.</text>
</comment>
<sequence>MVNEAQEPTSNSAVEKPFELLVYSDNRDTRNEVMQAVGRRVAKGLPRINWTEAATWEGAYLKIEENHFDMLILDGEAAKLGGIGLGKMVRDELDPDMPYVILTGRPQDEWLARVARPNAILEHPIDPRTLSAAVAEVLTEKTNA</sequence>
<dbReference type="RefSeq" id="WP_307683278.1">
    <property type="nucleotide sequence ID" value="NZ_JAUSQX010000001.1"/>
</dbReference>
<keyword evidence="1" id="KW-0597">Phosphoprotein</keyword>